<keyword evidence="2" id="KW-0808">Transferase</keyword>
<dbReference type="GO" id="GO:0008168">
    <property type="term" value="F:methyltransferase activity"/>
    <property type="evidence" value="ECO:0007669"/>
    <property type="project" value="UniProtKB-KW"/>
</dbReference>
<organism evidence="2 3">
    <name type="scientific">Halorussus caseinilyticus</name>
    <dbReference type="NCBI Taxonomy" id="3034025"/>
    <lineage>
        <taxon>Archaea</taxon>
        <taxon>Methanobacteriati</taxon>
        <taxon>Methanobacteriota</taxon>
        <taxon>Stenosarchaea group</taxon>
        <taxon>Halobacteria</taxon>
        <taxon>Halobacteriales</taxon>
        <taxon>Haladaptataceae</taxon>
        <taxon>Halorussus</taxon>
    </lineage>
</organism>
<name>A0ABD5WT69_9EURY</name>
<comment type="caution">
    <text evidence="2">The sequence shown here is derived from an EMBL/GenBank/DDBJ whole genome shotgun (WGS) entry which is preliminary data.</text>
</comment>
<feature type="region of interest" description="Disordered" evidence="1">
    <location>
        <begin position="1"/>
        <end position="20"/>
    </location>
</feature>
<evidence type="ECO:0000256" key="1">
    <source>
        <dbReference type="SAM" id="MobiDB-lite"/>
    </source>
</evidence>
<feature type="compositionally biased region" description="Basic and acidic residues" evidence="1">
    <location>
        <begin position="9"/>
        <end position="20"/>
    </location>
</feature>
<protein>
    <submittedName>
        <fullName evidence="2">Class I SAM-dependent methyltransferase</fullName>
    </submittedName>
</protein>
<dbReference type="RefSeq" id="WP_276281123.1">
    <property type="nucleotide sequence ID" value="NZ_CP119809.1"/>
</dbReference>
<accession>A0ABD5WT69</accession>
<dbReference type="AlphaFoldDB" id="A0ABD5WT69"/>
<gene>
    <name evidence="2" type="ORF">ACFQJ6_13585</name>
</gene>
<dbReference type="Gene3D" id="3.40.50.150">
    <property type="entry name" value="Vaccinia Virus protein VP39"/>
    <property type="match status" value="1"/>
</dbReference>
<evidence type="ECO:0000313" key="2">
    <source>
        <dbReference type="EMBL" id="MFC7080983.1"/>
    </source>
</evidence>
<dbReference type="GeneID" id="79302304"/>
<keyword evidence="3" id="KW-1185">Reference proteome</keyword>
<sequence>MSDPFGRAVLDHHRGERDDPLIQRDGEQAREHPIEGFYFTEFTGESDADRWLESRLDGPLLDLGAGAGRHALYFQEQFETVPIEVSDHLVRTMRERGVEDAREGDMFALREQFDRDRFRSALAIGTQLGLAGSIAGLRRFLGDLAHVTTPDATAVTDCYDPERIVPEEMLGYREDPTPGLASRVMTFEYDDDVGETLLFRLFGPEKVREATVGTGWEVTEVRYGSDENAPHYRVALEKI</sequence>
<evidence type="ECO:0000313" key="3">
    <source>
        <dbReference type="Proteomes" id="UP001596407"/>
    </source>
</evidence>
<dbReference type="EMBL" id="JBHSZH010000005">
    <property type="protein sequence ID" value="MFC7080983.1"/>
    <property type="molecule type" value="Genomic_DNA"/>
</dbReference>
<proteinExistence type="predicted"/>
<dbReference type="InterPro" id="IPR029063">
    <property type="entry name" value="SAM-dependent_MTases_sf"/>
</dbReference>
<reference evidence="2 3" key="1">
    <citation type="journal article" date="2019" name="Int. J. Syst. Evol. Microbiol.">
        <title>The Global Catalogue of Microorganisms (GCM) 10K type strain sequencing project: providing services to taxonomists for standard genome sequencing and annotation.</title>
        <authorList>
            <consortium name="The Broad Institute Genomics Platform"/>
            <consortium name="The Broad Institute Genome Sequencing Center for Infectious Disease"/>
            <person name="Wu L."/>
            <person name="Ma J."/>
        </authorList>
    </citation>
    <scope>NUCLEOTIDE SEQUENCE [LARGE SCALE GENOMIC DNA]</scope>
    <source>
        <strain evidence="2 3">DT72</strain>
    </source>
</reference>
<dbReference type="GO" id="GO:0032259">
    <property type="term" value="P:methylation"/>
    <property type="evidence" value="ECO:0007669"/>
    <property type="project" value="UniProtKB-KW"/>
</dbReference>
<dbReference type="Proteomes" id="UP001596407">
    <property type="component" value="Unassembled WGS sequence"/>
</dbReference>
<dbReference type="SUPFAM" id="SSF53335">
    <property type="entry name" value="S-adenosyl-L-methionine-dependent methyltransferases"/>
    <property type="match status" value="1"/>
</dbReference>
<keyword evidence="2" id="KW-0489">Methyltransferase</keyword>